<dbReference type="PROSITE" id="PS00455">
    <property type="entry name" value="AMP_BINDING"/>
    <property type="match status" value="1"/>
</dbReference>
<keyword evidence="3 5" id="KW-0547">Nucleotide-binding</keyword>
<comment type="caution">
    <text evidence="8">The sequence shown here is derived from an EMBL/GenBank/DDBJ whole genome shotgun (WGS) entry which is preliminary data.</text>
</comment>
<evidence type="ECO:0000256" key="3">
    <source>
        <dbReference type="ARBA" id="ARBA00022741"/>
    </source>
</evidence>
<proteinExistence type="inferred from homology"/>
<dbReference type="AlphaFoldDB" id="A0A430AFH0"/>
<dbReference type="HAMAP" id="MF_00731">
    <property type="entry name" value="MenE"/>
    <property type="match status" value="1"/>
</dbReference>
<comment type="pathway">
    <text evidence="5">Quinol/quinone metabolism; menaquinone biosynthesis.</text>
</comment>
<dbReference type="Pfam" id="PF00501">
    <property type="entry name" value="AMP-binding"/>
    <property type="match status" value="1"/>
</dbReference>
<dbReference type="GO" id="GO:0006631">
    <property type="term" value="P:fatty acid metabolic process"/>
    <property type="evidence" value="ECO:0007669"/>
    <property type="project" value="TreeGrafter"/>
</dbReference>
<dbReference type="InterPro" id="IPR020845">
    <property type="entry name" value="AMP-binding_CS"/>
</dbReference>
<gene>
    <name evidence="5" type="primary">menE</name>
    <name evidence="8" type="ORF">CBF30_09480</name>
</gene>
<dbReference type="InterPro" id="IPR000873">
    <property type="entry name" value="AMP-dep_synth/lig_dom"/>
</dbReference>
<evidence type="ECO:0000256" key="1">
    <source>
        <dbReference type="ARBA" id="ARBA00022428"/>
    </source>
</evidence>
<evidence type="ECO:0000259" key="6">
    <source>
        <dbReference type="Pfam" id="PF00501"/>
    </source>
</evidence>
<comment type="function">
    <text evidence="5">Converts 2-succinylbenzoate (OSB) to 2-succinylbenzoyl-CoA (OSB-CoA).</text>
</comment>
<dbReference type="OrthoDB" id="9762242at2"/>
<keyword evidence="9" id="KW-1185">Reference proteome</keyword>
<name>A0A430AFH0_9ENTE</name>
<dbReference type="UniPathway" id="UPA01057">
    <property type="reaction ID" value="UER00166"/>
</dbReference>
<dbReference type="GO" id="GO:0005524">
    <property type="term" value="F:ATP binding"/>
    <property type="evidence" value="ECO:0007669"/>
    <property type="project" value="UniProtKB-KW"/>
</dbReference>
<dbReference type="Gene3D" id="3.40.50.12780">
    <property type="entry name" value="N-terminal domain of ligase-like"/>
    <property type="match status" value="1"/>
</dbReference>
<dbReference type="GO" id="GO:0008756">
    <property type="term" value="F:o-succinylbenzoate-CoA ligase activity"/>
    <property type="evidence" value="ECO:0007669"/>
    <property type="project" value="UniProtKB-UniRule"/>
</dbReference>
<reference evidence="8 9" key="1">
    <citation type="submission" date="2017-05" db="EMBL/GenBank/DDBJ databases">
        <title>Vagococcus spp. assemblies.</title>
        <authorList>
            <person name="Gulvik C.A."/>
        </authorList>
    </citation>
    <scope>NUCLEOTIDE SEQUENCE [LARGE SCALE GENOMIC DNA]</scope>
    <source>
        <strain evidence="8 9">DSM 24756</strain>
    </source>
</reference>
<dbReference type="InterPro" id="IPR045851">
    <property type="entry name" value="AMP-bd_C_sf"/>
</dbReference>
<evidence type="ECO:0000256" key="5">
    <source>
        <dbReference type="HAMAP-Rule" id="MF_00731"/>
    </source>
</evidence>
<dbReference type="Gene3D" id="3.30.300.30">
    <property type="match status" value="1"/>
</dbReference>
<dbReference type="PANTHER" id="PTHR43201:SF5">
    <property type="entry name" value="MEDIUM-CHAIN ACYL-COA LIGASE ACSF2, MITOCHONDRIAL"/>
    <property type="match status" value="1"/>
</dbReference>
<comment type="catalytic activity">
    <reaction evidence="5">
        <text>2-succinylbenzoate + ATP + CoA = 2-succinylbenzoyl-CoA + AMP + diphosphate</text>
        <dbReference type="Rhea" id="RHEA:17009"/>
        <dbReference type="ChEBI" id="CHEBI:18325"/>
        <dbReference type="ChEBI" id="CHEBI:30616"/>
        <dbReference type="ChEBI" id="CHEBI:33019"/>
        <dbReference type="ChEBI" id="CHEBI:57287"/>
        <dbReference type="ChEBI" id="CHEBI:57364"/>
        <dbReference type="ChEBI" id="CHEBI:456215"/>
        <dbReference type="EC" id="6.2.1.26"/>
    </reaction>
</comment>
<dbReference type="Pfam" id="PF13193">
    <property type="entry name" value="AMP-binding_C"/>
    <property type="match status" value="1"/>
</dbReference>
<dbReference type="GO" id="GO:0031956">
    <property type="term" value="F:medium-chain fatty acid-CoA ligase activity"/>
    <property type="evidence" value="ECO:0007669"/>
    <property type="project" value="TreeGrafter"/>
</dbReference>
<accession>A0A430AFH0</accession>
<dbReference type="EC" id="6.2.1.26" evidence="5"/>
<dbReference type="RefSeq" id="WP_126825804.1">
    <property type="nucleotide sequence ID" value="NZ_JBHLWU010000001.1"/>
</dbReference>
<evidence type="ECO:0000256" key="4">
    <source>
        <dbReference type="ARBA" id="ARBA00022840"/>
    </source>
</evidence>
<dbReference type="SUPFAM" id="SSF56801">
    <property type="entry name" value="Acetyl-CoA synthetase-like"/>
    <property type="match status" value="1"/>
</dbReference>
<protein>
    <recommendedName>
        <fullName evidence="5">2-succinylbenzoate--CoA ligase</fullName>
        <ecNumber evidence="5">6.2.1.26</ecNumber>
    </recommendedName>
    <alternativeName>
        <fullName evidence="5">o-succinylbenzoyl-CoA synthetase</fullName>
        <shortName evidence="5">OSB-CoA synthetase</shortName>
    </alternativeName>
</protein>
<keyword evidence="1 5" id="KW-0474">Menaquinone biosynthesis</keyword>
<evidence type="ECO:0000259" key="7">
    <source>
        <dbReference type="Pfam" id="PF13193"/>
    </source>
</evidence>
<keyword evidence="4 5" id="KW-0067">ATP-binding</keyword>
<keyword evidence="2 5" id="KW-0436">Ligase</keyword>
<dbReference type="InterPro" id="IPR025110">
    <property type="entry name" value="AMP-bd_C"/>
</dbReference>
<dbReference type="EMBL" id="NGJZ01000003">
    <property type="protein sequence ID" value="RSU06476.1"/>
    <property type="molecule type" value="Genomic_DNA"/>
</dbReference>
<dbReference type="InterPro" id="IPR010192">
    <property type="entry name" value="MenE"/>
</dbReference>
<dbReference type="NCBIfam" id="TIGR01923">
    <property type="entry name" value="menE"/>
    <property type="match status" value="1"/>
</dbReference>
<dbReference type="Proteomes" id="UP000288669">
    <property type="component" value="Unassembled WGS sequence"/>
</dbReference>
<dbReference type="GO" id="GO:0009234">
    <property type="term" value="P:menaquinone biosynthetic process"/>
    <property type="evidence" value="ECO:0007669"/>
    <property type="project" value="UniProtKB-UniRule"/>
</dbReference>
<comment type="pathway">
    <text evidence="5">Quinol/quinone metabolism; 1,4-dihydroxy-2-naphthoate biosynthesis; 1,4-dihydroxy-2-naphthoate from chorismate: step 5/7.</text>
</comment>
<organism evidence="8 9">
    <name type="scientific">Vagococcus entomophilus</name>
    <dbReference type="NCBI Taxonomy" id="1160095"/>
    <lineage>
        <taxon>Bacteria</taxon>
        <taxon>Bacillati</taxon>
        <taxon>Bacillota</taxon>
        <taxon>Bacilli</taxon>
        <taxon>Lactobacillales</taxon>
        <taxon>Enterococcaceae</taxon>
        <taxon>Vagococcus</taxon>
    </lineage>
</organism>
<sequence length="483" mass="54549">MSGLLGEVVKKYPNRPALYYEEKCWNFREVRQEVDAWVNFLQQKIGAKQTRVALFSRNSEKLYFIILALWELDKELVFLNRHLSKEEILYQIETADVHFLLAEMDECSKLKEFPVEIIPIALPNSTEQNHSELHKKGDFSPNHTASIMFTSGTTGRPKGVVQRFCHHLSNAKATIMSMKVTPFDCWACCVPLFHVSGLSILMRQLLSGCSIRLYAKFAPETISQDLQQGNVTLISLVNVMLQELLRIYPSVGYASNFRTVLLGGSPASLELLTECQEKNIAVIQSYGMSETCSQIVALSFQDAKEKIGSSGKPLPGVQLQIRVGNREAKAFEVGEIVVKSSSIIEEYLLNNQNNACKSHMEDGWFQTGDIGYLDTEGFLYVKARLSELIISGGENIYPAEVENCVMSYPDIEEAAVIGEKDSKWGAVPVVYYRAKKQIETEKLVHFISDKLASFKVPKKYYQIEKMPRTASGKIAKRLLKKER</sequence>
<evidence type="ECO:0000313" key="9">
    <source>
        <dbReference type="Proteomes" id="UP000288669"/>
    </source>
</evidence>
<dbReference type="UniPathway" id="UPA00079"/>
<feature type="domain" description="AMP-binding enzyme C-terminal" evidence="7">
    <location>
        <begin position="400"/>
        <end position="473"/>
    </location>
</feature>
<dbReference type="PANTHER" id="PTHR43201">
    <property type="entry name" value="ACYL-COA SYNTHETASE"/>
    <property type="match status" value="1"/>
</dbReference>
<feature type="domain" description="AMP-dependent synthetase/ligase" evidence="6">
    <location>
        <begin position="7"/>
        <end position="348"/>
    </location>
</feature>
<evidence type="ECO:0000256" key="2">
    <source>
        <dbReference type="ARBA" id="ARBA00022598"/>
    </source>
</evidence>
<evidence type="ECO:0000313" key="8">
    <source>
        <dbReference type="EMBL" id="RSU06476.1"/>
    </source>
</evidence>
<comment type="similarity">
    <text evidence="5">Belongs to the ATP-dependent AMP-binding enzyme family. MenE subfamily.</text>
</comment>
<dbReference type="InterPro" id="IPR042099">
    <property type="entry name" value="ANL_N_sf"/>
</dbReference>